<dbReference type="Pfam" id="PF05683">
    <property type="entry name" value="Fumerase_C"/>
    <property type="match status" value="1"/>
</dbReference>
<dbReference type="STRING" id="688269.Theth_0408"/>
<sequence precursor="true">MLNFLSLNAGDYIRYSGEFLVMRDAAQKRIRQMLKEGRDLPIDLSGKIVFYAGPAKSKDGKFSIGPTTSARMDQYLQMLFELGVVATVGKGKRSKLACELCAKFRRVYFVAPSGAAAALSQHVDSILPIAFEDLGPEAIYLLKVKDFPLIVAIDSNGQTIFELKDHEDVVK</sequence>
<dbReference type="Proteomes" id="UP000006804">
    <property type="component" value="Chromosome"/>
</dbReference>
<evidence type="ECO:0000313" key="5">
    <source>
        <dbReference type="Proteomes" id="UP000006804"/>
    </source>
</evidence>
<dbReference type="PANTHER" id="PTHR43351">
    <property type="entry name" value="L(+)-TARTRATE DEHYDRATASE SUBUNIT BETA"/>
    <property type="match status" value="1"/>
</dbReference>
<proteinExistence type="inferred from homology"/>
<dbReference type="SUPFAM" id="SSF117457">
    <property type="entry name" value="FumA C-terminal domain-like"/>
    <property type="match status" value="1"/>
</dbReference>
<dbReference type="AlphaFoldDB" id="F7YW16"/>
<dbReference type="GO" id="GO:0016836">
    <property type="term" value="F:hydro-lyase activity"/>
    <property type="evidence" value="ECO:0007669"/>
    <property type="project" value="InterPro"/>
</dbReference>
<evidence type="ECO:0000313" key="4">
    <source>
        <dbReference type="EMBL" id="AEH50503.1"/>
    </source>
</evidence>
<evidence type="ECO:0000256" key="2">
    <source>
        <dbReference type="ARBA" id="ARBA00023239"/>
    </source>
</evidence>
<dbReference type="KEGG" id="tta:Theth_0408"/>
<dbReference type="RefSeq" id="WP_013931726.1">
    <property type="nucleotide sequence ID" value="NC_015707.1"/>
</dbReference>
<dbReference type="OrthoDB" id="9798978at2"/>
<dbReference type="PANTHER" id="PTHR43351:SF2">
    <property type="entry name" value="L(+)-TARTRATE DEHYDRATASE SUBUNIT BETA-RELATED"/>
    <property type="match status" value="1"/>
</dbReference>
<dbReference type="PATRIC" id="fig|688269.3.peg.419"/>
<reference evidence="4 5" key="1">
    <citation type="submission" date="2010-11" db="EMBL/GenBank/DDBJ databases">
        <title>The complete genome of Thermotoga thermarum DSM 5069.</title>
        <authorList>
            <consortium name="US DOE Joint Genome Institute (JGI-PGF)"/>
            <person name="Lucas S."/>
            <person name="Copeland A."/>
            <person name="Lapidus A."/>
            <person name="Bruce D."/>
            <person name="Goodwin L."/>
            <person name="Pitluck S."/>
            <person name="Kyrpides N."/>
            <person name="Mavromatis K."/>
            <person name="Ivanova N."/>
            <person name="Zeytun A."/>
            <person name="Brettin T."/>
            <person name="Detter J.C."/>
            <person name="Tapia R."/>
            <person name="Han C."/>
            <person name="Land M."/>
            <person name="Hauser L."/>
            <person name="Markowitz V."/>
            <person name="Cheng J.-F."/>
            <person name="Hugenholtz P."/>
            <person name="Woyke T."/>
            <person name="Wu D."/>
            <person name="Spring S."/>
            <person name="Schroeder M."/>
            <person name="Brambilla E."/>
            <person name="Klenk H.-P."/>
            <person name="Eisen J.A."/>
        </authorList>
    </citation>
    <scope>NUCLEOTIDE SEQUENCE [LARGE SCALE GENOMIC DNA]</scope>
    <source>
        <strain evidence="4 5">DSM 5069</strain>
    </source>
</reference>
<comment type="similarity">
    <text evidence="1">Belongs to the class-I fumarase family.</text>
</comment>
<dbReference type="EMBL" id="CP002351">
    <property type="protein sequence ID" value="AEH50503.1"/>
    <property type="molecule type" value="Genomic_DNA"/>
</dbReference>
<organism evidence="4 5">
    <name type="scientific">Pseudothermotoga thermarum DSM 5069</name>
    <dbReference type="NCBI Taxonomy" id="688269"/>
    <lineage>
        <taxon>Bacteria</taxon>
        <taxon>Thermotogati</taxon>
        <taxon>Thermotogota</taxon>
        <taxon>Thermotogae</taxon>
        <taxon>Thermotogales</taxon>
        <taxon>Thermotogaceae</taxon>
        <taxon>Pseudothermotoga</taxon>
    </lineage>
</organism>
<dbReference type="InterPro" id="IPR004647">
    <property type="entry name" value="Fe-S_hydro-lyase_TtdB-typ_cat"/>
</dbReference>
<name>F7YW16_9THEM</name>
<dbReference type="HOGENOM" id="CLU_098588_2_0_0"/>
<keyword evidence="2 4" id="KW-0456">Lyase</keyword>
<evidence type="ECO:0000256" key="1">
    <source>
        <dbReference type="ARBA" id="ARBA00008876"/>
    </source>
</evidence>
<dbReference type="InterPro" id="IPR036660">
    <property type="entry name" value="Fe-S_hydroAse_TtdB_cat_sf"/>
</dbReference>
<dbReference type="eggNOG" id="COG1838">
    <property type="taxonomic scope" value="Bacteria"/>
</dbReference>
<feature type="domain" description="Fe-S hydro-lyase tartrate dehydratase beta-type catalytic" evidence="3">
    <location>
        <begin position="6"/>
        <end position="162"/>
    </location>
</feature>
<evidence type="ECO:0000259" key="3">
    <source>
        <dbReference type="Pfam" id="PF05683"/>
    </source>
</evidence>
<keyword evidence="5" id="KW-1185">Reference proteome</keyword>
<gene>
    <name evidence="4" type="ORF">Theth_0408</name>
</gene>
<dbReference type="NCBIfam" id="TIGR00723">
    <property type="entry name" value="ttdB_fumA_fumB"/>
    <property type="match status" value="1"/>
</dbReference>
<dbReference type="Gene3D" id="3.20.130.10">
    <property type="entry name" value="Fe-S hydro-lyase, tartrate dehydratase beta-type, catalytic domain"/>
    <property type="match status" value="1"/>
</dbReference>
<accession>F7YW16</accession>
<protein>
    <submittedName>
        <fullName evidence="4">Hydro-lyase, Fe-S type, tartrate/fumarate subfamily, beta subunit</fullName>
    </submittedName>
</protein>